<sequence length="192" mass="22774">MDSQGGKKRGRDQEIRYDTKALLEWTSLEEVENIVLPYATQVRHKAVYDGYKDASEVLAEYKIVNILRKRLIERKDKLSIPTYIDEHFYRHALKIKAQMLRAFSTMLSDPTLQGVHKKWINQLLKKEVDPEQLLQDAEEFIKDLKAIVNTMELDVRNEINEKVAKRLKCLKKIRFNENDFQDTKQEFEFLQT</sequence>
<protein>
    <submittedName>
        <fullName evidence="1">Uncharacterized protein</fullName>
    </submittedName>
</protein>
<keyword evidence="2" id="KW-1185">Reference proteome</keyword>
<gene>
    <name evidence="1" type="ORF">MKW94_027303</name>
</gene>
<name>A0AA41VNC7_PAPNU</name>
<comment type="caution">
    <text evidence="1">The sequence shown here is derived from an EMBL/GenBank/DDBJ whole genome shotgun (WGS) entry which is preliminary data.</text>
</comment>
<evidence type="ECO:0000313" key="2">
    <source>
        <dbReference type="Proteomes" id="UP001177140"/>
    </source>
</evidence>
<dbReference type="AlphaFoldDB" id="A0AA41VNC7"/>
<organism evidence="1 2">
    <name type="scientific">Papaver nudicaule</name>
    <name type="common">Iceland poppy</name>
    <dbReference type="NCBI Taxonomy" id="74823"/>
    <lineage>
        <taxon>Eukaryota</taxon>
        <taxon>Viridiplantae</taxon>
        <taxon>Streptophyta</taxon>
        <taxon>Embryophyta</taxon>
        <taxon>Tracheophyta</taxon>
        <taxon>Spermatophyta</taxon>
        <taxon>Magnoliopsida</taxon>
        <taxon>Ranunculales</taxon>
        <taxon>Papaveraceae</taxon>
        <taxon>Papaveroideae</taxon>
        <taxon>Papaver</taxon>
    </lineage>
</organism>
<proteinExistence type="predicted"/>
<dbReference type="EMBL" id="JAJJMA010258595">
    <property type="protein sequence ID" value="MCL7044480.1"/>
    <property type="molecule type" value="Genomic_DNA"/>
</dbReference>
<reference evidence="1" key="1">
    <citation type="submission" date="2022-03" db="EMBL/GenBank/DDBJ databases">
        <title>A functionally conserved STORR gene fusion in Papaver species that diverged 16.8 million years ago.</title>
        <authorList>
            <person name="Catania T."/>
        </authorList>
    </citation>
    <scope>NUCLEOTIDE SEQUENCE</scope>
    <source>
        <strain evidence="1">S-191538</strain>
    </source>
</reference>
<evidence type="ECO:0000313" key="1">
    <source>
        <dbReference type="EMBL" id="MCL7044480.1"/>
    </source>
</evidence>
<accession>A0AA41VNC7</accession>
<dbReference type="Proteomes" id="UP001177140">
    <property type="component" value="Unassembled WGS sequence"/>
</dbReference>